<protein>
    <recommendedName>
        <fullName evidence="4">Secreted protein</fullName>
    </recommendedName>
</protein>
<keyword evidence="1" id="KW-0472">Membrane</keyword>
<organism evidence="2 3">
    <name type="scientific">Nitrosomonas eutropha</name>
    <dbReference type="NCBI Taxonomy" id="916"/>
    <lineage>
        <taxon>Bacteria</taxon>
        <taxon>Pseudomonadati</taxon>
        <taxon>Pseudomonadota</taxon>
        <taxon>Betaproteobacteria</taxon>
        <taxon>Nitrosomonadales</taxon>
        <taxon>Nitrosomonadaceae</taxon>
        <taxon>Nitrosomonas</taxon>
    </lineage>
</organism>
<evidence type="ECO:0000313" key="2">
    <source>
        <dbReference type="EMBL" id="PXV84214.1"/>
    </source>
</evidence>
<feature type="transmembrane region" description="Helical" evidence="1">
    <location>
        <begin position="12"/>
        <end position="35"/>
    </location>
</feature>
<gene>
    <name evidence="2" type="ORF">C8R14_10196</name>
</gene>
<sequence>MKGAKNTLRGTVAVGLQGLLWVWLVALSILVGIGYRAMTGLAEQAHVDSGLRQVQVLEARIVELAERVQMLDAQPESATVASLYETRQHLDARLTRMEQALADRSDAEALRALHTEVEQLKIRSQPAPAVPPPPTKPVTSVAATARQSPFPFRVVGSEMRAGQRSVSVAPVKGELTADKIQVVLPGEAVGQWRLQAIEANTAVFQNGKQTRRLVIP</sequence>
<dbReference type="EMBL" id="QICQ01000001">
    <property type="protein sequence ID" value="PXV84214.1"/>
    <property type="molecule type" value="Genomic_DNA"/>
</dbReference>
<keyword evidence="3" id="KW-1185">Reference proteome</keyword>
<reference evidence="2 3" key="1">
    <citation type="submission" date="2018-04" db="EMBL/GenBank/DDBJ databases">
        <title>Active sludge and wastewater microbial communities from Klosterneuburg, Austria.</title>
        <authorList>
            <person name="Wagner M."/>
        </authorList>
    </citation>
    <scope>NUCLEOTIDE SEQUENCE [LARGE SCALE GENOMIC DNA]</scope>
    <source>
        <strain evidence="2 3">Nm 57</strain>
    </source>
</reference>
<evidence type="ECO:0008006" key="4">
    <source>
        <dbReference type="Google" id="ProtNLM"/>
    </source>
</evidence>
<comment type="caution">
    <text evidence="2">The sequence shown here is derived from an EMBL/GenBank/DDBJ whole genome shotgun (WGS) entry which is preliminary data.</text>
</comment>
<proteinExistence type="predicted"/>
<keyword evidence="1" id="KW-0812">Transmembrane</keyword>
<evidence type="ECO:0000313" key="3">
    <source>
        <dbReference type="Proteomes" id="UP000247780"/>
    </source>
</evidence>
<accession>A0ABX5MCA4</accession>
<dbReference type="Proteomes" id="UP000247780">
    <property type="component" value="Unassembled WGS sequence"/>
</dbReference>
<keyword evidence="1" id="KW-1133">Transmembrane helix</keyword>
<evidence type="ECO:0000256" key="1">
    <source>
        <dbReference type="SAM" id="Phobius"/>
    </source>
</evidence>
<dbReference type="RefSeq" id="WP_011633235.1">
    <property type="nucleotide sequence ID" value="NZ_QICQ01000001.1"/>
</dbReference>
<name>A0ABX5MCA4_9PROT</name>